<dbReference type="InterPro" id="IPR027266">
    <property type="entry name" value="TrmE/GcvT-like"/>
</dbReference>
<dbReference type="GO" id="GO:0005829">
    <property type="term" value="C:cytosol"/>
    <property type="evidence" value="ECO:0007669"/>
    <property type="project" value="TreeGrafter"/>
</dbReference>
<evidence type="ECO:0000259" key="8">
    <source>
        <dbReference type="Pfam" id="PF01571"/>
    </source>
</evidence>
<dbReference type="AlphaFoldDB" id="I4EF25"/>
<evidence type="ECO:0000256" key="1">
    <source>
        <dbReference type="ARBA" id="ARBA00008609"/>
    </source>
</evidence>
<organism evidence="10 11">
    <name type="scientific">Nitrolancea hollandica Lb</name>
    <dbReference type="NCBI Taxonomy" id="1129897"/>
    <lineage>
        <taxon>Bacteria</taxon>
        <taxon>Pseudomonadati</taxon>
        <taxon>Thermomicrobiota</taxon>
        <taxon>Thermomicrobia</taxon>
        <taxon>Sphaerobacterales</taxon>
        <taxon>Sphaerobacterineae</taxon>
        <taxon>Sphaerobacteraceae</taxon>
        <taxon>Nitrolancea</taxon>
    </lineage>
</organism>
<dbReference type="SUPFAM" id="SSF101790">
    <property type="entry name" value="Aminomethyltransferase beta-barrel domain"/>
    <property type="match status" value="1"/>
</dbReference>
<evidence type="ECO:0000256" key="5">
    <source>
        <dbReference type="ARBA" id="ARBA00031395"/>
    </source>
</evidence>
<evidence type="ECO:0000256" key="6">
    <source>
        <dbReference type="ARBA" id="ARBA00047665"/>
    </source>
</evidence>
<evidence type="ECO:0000259" key="9">
    <source>
        <dbReference type="Pfam" id="PF08669"/>
    </source>
</evidence>
<keyword evidence="4 10" id="KW-0808">Transferase</keyword>
<dbReference type="InterPro" id="IPR029043">
    <property type="entry name" value="GcvT/YgfZ_C"/>
</dbReference>
<dbReference type="InterPro" id="IPR006222">
    <property type="entry name" value="GCVT_N"/>
</dbReference>
<dbReference type="InterPro" id="IPR006223">
    <property type="entry name" value="GcvT"/>
</dbReference>
<reference evidence="10 11" key="1">
    <citation type="journal article" date="2012" name="ISME J.">
        <title>Nitrification expanded: discovery, physiology and genomics of a nitrite-oxidizing bacterium from the phylum Chloroflexi.</title>
        <authorList>
            <person name="Sorokin D.Y."/>
            <person name="Lucker S."/>
            <person name="Vejmelkova D."/>
            <person name="Kostrikina N.A."/>
            <person name="Kleerebezem R."/>
            <person name="Rijpstra W.I."/>
            <person name="Damste J.S."/>
            <person name="Le Paslier D."/>
            <person name="Muyzer G."/>
            <person name="Wagner M."/>
            <person name="van Loosdrecht M.C."/>
            <person name="Daims H."/>
        </authorList>
    </citation>
    <scope>NUCLEOTIDE SEQUENCE [LARGE SCALE GENOMIC DNA]</scope>
    <source>
        <strain evidence="11">none</strain>
    </source>
</reference>
<dbReference type="FunFam" id="4.10.1250.10:FF:000001">
    <property type="entry name" value="Aminomethyltransferase"/>
    <property type="match status" value="1"/>
</dbReference>
<proteinExistence type="inferred from homology"/>
<evidence type="ECO:0000256" key="4">
    <source>
        <dbReference type="ARBA" id="ARBA00022679"/>
    </source>
</evidence>
<comment type="catalytic activity">
    <reaction evidence="6">
        <text>N(6)-[(R)-S(8)-aminomethyldihydrolipoyl]-L-lysyl-[protein] + (6S)-5,6,7,8-tetrahydrofolate = N(6)-[(R)-dihydrolipoyl]-L-lysyl-[protein] + (6R)-5,10-methylene-5,6,7,8-tetrahydrofolate + NH4(+)</text>
        <dbReference type="Rhea" id="RHEA:16945"/>
        <dbReference type="Rhea" id="RHEA-COMP:10475"/>
        <dbReference type="Rhea" id="RHEA-COMP:10492"/>
        <dbReference type="ChEBI" id="CHEBI:15636"/>
        <dbReference type="ChEBI" id="CHEBI:28938"/>
        <dbReference type="ChEBI" id="CHEBI:57453"/>
        <dbReference type="ChEBI" id="CHEBI:83100"/>
        <dbReference type="ChEBI" id="CHEBI:83143"/>
        <dbReference type="EC" id="2.1.2.10"/>
    </reaction>
</comment>
<keyword evidence="10" id="KW-0489">Methyltransferase</keyword>
<dbReference type="PANTHER" id="PTHR43757:SF2">
    <property type="entry name" value="AMINOMETHYLTRANSFERASE, MITOCHONDRIAL"/>
    <property type="match status" value="1"/>
</dbReference>
<dbReference type="Proteomes" id="UP000004221">
    <property type="component" value="Unassembled WGS sequence"/>
</dbReference>
<dbReference type="EC" id="2.1.2.10" evidence="2"/>
<dbReference type="GO" id="GO:0004047">
    <property type="term" value="F:aminomethyltransferase activity"/>
    <property type="evidence" value="ECO:0007669"/>
    <property type="project" value="UniProtKB-EC"/>
</dbReference>
<feature type="domain" description="GCVT N-terminal" evidence="8">
    <location>
        <begin position="1"/>
        <end position="182"/>
    </location>
</feature>
<evidence type="ECO:0000256" key="7">
    <source>
        <dbReference type="PIRSR" id="PIRSR006487-1"/>
    </source>
</evidence>
<keyword evidence="11" id="KW-1185">Reference proteome</keyword>
<dbReference type="GO" id="GO:0032259">
    <property type="term" value="P:methylation"/>
    <property type="evidence" value="ECO:0007669"/>
    <property type="project" value="UniProtKB-KW"/>
</dbReference>
<feature type="domain" description="Aminomethyltransferase C-terminal" evidence="9">
    <location>
        <begin position="201"/>
        <end position="279"/>
    </location>
</feature>
<dbReference type="GO" id="GO:0005960">
    <property type="term" value="C:glycine cleavage complex"/>
    <property type="evidence" value="ECO:0007669"/>
    <property type="project" value="InterPro"/>
</dbReference>
<name>I4EF25_9BACT</name>
<feature type="binding site" evidence="7">
    <location>
        <position position="115"/>
    </location>
    <ligand>
        <name>substrate</name>
    </ligand>
</feature>
<accession>I4EF25</accession>
<dbReference type="NCBIfam" id="NF001567">
    <property type="entry name" value="PRK00389.1"/>
    <property type="match status" value="1"/>
</dbReference>
<dbReference type="PANTHER" id="PTHR43757">
    <property type="entry name" value="AMINOMETHYLTRANSFERASE"/>
    <property type="match status" value="1"/>
</dbReference>
<dbReference type="Gene3D" id="3.30.1360.120">
    <property type="entry name" value="Probable tRNA modification gtpase trme, domain 1"/>
    <property type="match status" value="1"/>
</dbReference>
<dbReference type="GO" id="GO:0008483">
    <property type="term" value="F:transaminase activity"/>
    <property type="evidence" value="ECO:0007669"/>
    <property type="project" value="UniProtKB-KW"/>
</dbReference>
<keyword evidence="3" id="KW-0032">Aminotransferase</keyword>
<dbReference type="FunFam" id="2.40.30.110:FF:000003">
    <property type="entry name" value="Aminomethyltransferase"/>
    <property type="match status" value="1"/>
</dbReference>
<dbReference type="EMBL" id="CAGS01000133">
    <property type="protein sequence ID" value="CCF83287.1"/>
    <property type="molecule type" value="Genomic_DNA"/>
</dbReference>
<dbReference type="Gene3D" id="3.30.70.1400">
    <property type="entry name" value="Aminomethyltransferase beta-barrel domains"/>
    <property type="match status" value="1"/>
</dbReference>
<dbReference type="GO" id="GO:0008168">
    <property type="term" value="F:methyltransferase activity"/>
    <property type="evidence" value="ECO:0007669"/>
    <property type="project" value="UniProtKB-KW"/>
</dbReference>
<gene>
    <name evidence="10" type="ORF">NITHO_2180001</name>
</gene>
<comment type="caution">
    <text evidence="10">The sequence shown here is derived from an EMBL/GenBank/DDBJ whole genome shotgun (WGS) entry which is preliminary data.</text>
</comment>
<dbReference type="InterPro" id="IPR028896">
    <property type="entry name" value="GcvT/YgfZ/DmdA"/>
</dbReference>
<dbReference type="Gene3D" id="2.40.30.110">
    <property type="entry name" value="Aminomethyltransferase beta-barrel domains"/>
    <property type="match status" value="1"/>
</dbReference>
<dbReference type="GO" id="GO:0006546">
    <property type="term" value="P:glycine catabolic process"/>
    <property type="evidence" value="ECO:0007669"/>
    <property type="project" value="InterPro"/>
</dbReference>
<comment type="similarity">
    <text evidence="1">Belongs to the GcvT family.</text>
</comment>
<dbReference type="Gene3D" id="4.10.1250.10">
    <property type="entry name" value="Aminomethyltransferase fragment"/>
    <property type="match status" value="1"/>
</dbReference>
<dbReference type="PIRSF" id="PIRSF006487">
    <property type="entry name" value="GcvT"/>
    <property type="match status" value="1"/>
</dbReference>
<dbReference type="InterPro" id="IPR013977">
    <property type="entry name" value="GcvT_C"/>
</dbReference>
<protein>
    <recommendedName>
        <fullName evidence="2">aminomethyltransferase</fullName>
        <ecNumber evidence="2">2.1.2.10</ecNumber>
    </recommendedName>
    <alternativeName>
        <fullName evidence="5">Glycine cleavage system T protein</fullName>
    </alternativeName>
</protein>
<evidence type="ECO:0000313" key="11">
    <source>
        <dbReference type="Proteomes" id="UP000004221"/>
    </source>
</evidence>
<dbReference type="SUPFAM" id="SSF103025">
    <property type="entry name" value="Folate-binding domain"/>
    <property type="match status" value="1"/>
</dbReference>
<sequence>MLLYPSGGVVDDIIIYRRPDASGYFVVVNASNLDKDFAWLLEQREARSDLDVTLTNISGETGMIAIQGPKAVGILQRLVDADLSAVPGFSAITAGVDGVSCMLGRTGYTGEDGYEIYCPIEHIAQIWDRLLDTGGPDGLRPIGLGARDTLRLESRMALYGNEISTEITPLEAGLAWAVRLDKGPFIGRDALAQQKAAGVPRRLVGFKMVERGGVPRSHYEVQVDGKAVGFVTSGSASPTLGENIGLALIDRAAAGIGKPLDIIIRGKPVRAVQVRTPFYRREETQGGK</sequence>
<evidence type="ECO:0000313" key="10">
    <source>
        <dbReference type="EMBL" id="CCF83287.1"/>
    </source>
</evidence>
<evidence type="ECO:0000256" key="2">
    <source>
        <dbReference type="ARBA" id="ARBA00012616"/>
    </source>
</evidence>
<dbReference type="Pfam" id="PF08669">
    <property type="entry name" value="GCV_T_C"/>
    <property type="match status" value="1"/>
</dbReference>
<dbReference type="Pfam" id="PF01571">
    <property type="entry name" value="GCV_T"/>
    <property type="match status" value="1"/>
</dbReference>
<evidence type="ECO:0000256" key="3">
    <source>
        <dbReference type="ARBA" id="ARBA00022576"/>
    </source>
</evidence>
<dbReference type="NCBIfam" id="TIGR00528">
    <property type="entry name" value="gcvT"/>
    <property type="match status" value="1"/>
</dbReference>